<evidence type="ECO:0008006" key="3">
    <source>
        <dbReference type="Google" id="ProtNLM"/>
    </source>
</evidence>
<dbReference type="AlphaFoldDB" id="A0A7S2TS17"/>
<dbReference type="InterPro" id="IPR029052">
    <property type="entry name" value="Metallo-depent_PP-like"/>
</dbReference>
<feature type="transmembrane region" description="Helical" evidence="1">
    <location>
        <begin position="188"/>
        <end position="207"/>
    </location>
</feature>
<dbReference type="GO" id="GO:0005737">
    <property type="term" value="C:cytoplasm"/>
    <property type="evidence" value="ECO:0007669"/>
    <property type="project" value="TreeGrafter"/>
</dbReference>
<name>A0A7S2TS17_9EUKA</name>
<dbReference type="SUPFAM" id="SSF56300">
    <property type="entry name" value="Metallo-dependent phosphatases"/>
    <property type="match status" value="1"/>
</dbReference>
<dbReference type="PANTHER" id="PTHR32440">
    <property type="entry name" value="PHOSPHATASE DCR2-RELATED-RELATED"/>
    <property type="match status" value="1"/>
</dbReference>
<protein>
    <recommendedName>
        <fullName evidence="3">Calcineurin-like phosphoesterase domain-containing protein</fullName>
    </recommendedName>
</protein>
<keyword evidence="1" id="KW-0812">Transmembrane</keyword>
<organism evidence="2">
    <name type="scientific">Lotharella oceanica</name>
    <dbReference type="NCBI Taxonomy" id="641309"/>
    <lineage>
        <taxon>Eukaryota</taxon>
        <taxon>Sar</taxon>
        <taxon>Rhizaria</taxon>
        <taxon>Cercozoa</taxon>
        <taxon>Chlorarachniophyceae</taxon>
        <taxon>Lotharella</taxon>
    </lineage>
</organism>
<gene>
    <name evidence="2" type="ORF">LSP00402_LOCUS10146</name>
</gene>
<dbReference type="GO" id="GO:0016788">
    <property type="term" value="F:hydrolase activity, acting on ester bonds"/>
    <property type="evidence" value="ECO:0007669"/>
    <property type="project" value="TreeGrafter"/>
</dbReference>
<proteinExistence type="predicted"/>
<evidence type="ECO:0000313" key="2">
    <source>
        <dbReference type="EMBL" id="CAD9764415.1"/>
    </source>
</evidence>
<reference evidence="2" key="1">
    <citation type="submission" date="2021-01" db="EMBL/GenBank/DDBJ databases">
        <authorList>
            <person name="Corre E."/>
            <person name="Pelletier E."/>
            <person name="Niang G."/>
            <person name="Scheremetjew M."/>
            <person name="Finn R."/>
            <person name="Kale V."/>
            <person name="Holt S."/>
            <person name="Cochrane G."/>
            <person name="Meng A."/>
            <person name="Brown T."/>
            <person name="Cohen L."/>
        </authorList>
    </citation>
    <scope>NUCLEOTIDE SEQUENCE</scope>
    <source>
        <strain evidence="2">CCMP622</strain>
    </source>
</reference>
<keyword evidence="1" id="KW-1133">Transmembrane helix</keyword>
<sequence length="227" mass="25356">MISKKLRERKETLPGLAFFHIPLPQYRYNHPISGKLGLFDAARTKGQVPLVAQYLPWIVKLFGAHRVAGSSMLESGLFESFSREGNVKATFCGHDHYNDAVMWRDGVYLCYGRVCSYTPPIDWEGKGGPLPFELGARIVEVRPDASVSTWIQSKDGIEPKSYVPLDHRDRAPAGLCARILCSNVTLKLVNAIAILAILVWVIMFPQYRSPEELAAEARLEAGLDELN</sequence>
<keyword evidence="1" id="KW-0472">Membrane</keyword>
<evidence type="ECO:0000256" key="1">
    <source>
        <dbReference type="SAM" id="Phobius"/>
    </source>
</evidence>
<dbReference type="EMBL" id="HBHP01016392">
    <property type="protein sequence ID" value="CAD9764415.1"/>
    <property type="molecule type" value="Transcribed_RNA"/>
</dbReference>
<accession>A0A7S2TS17</accession>